<gene>
    <name evidence="1" type="ORF">FPE01S_02_08880</name>
</gene>
<protein>
    <recommendedName>
        <fullName evidence="3">Methyltransferase</fullName>
    </recommendedName>
</protein>
<dbReference type="Pfam" id="PF05711">
    <property type="entry name" value="TylF"/>
    <property type="match status" value="1"/>
</dbReference>
<dbReference type="OrthoDB" id="3826968at2"/>
<dbReference type="InterPro" id="IPR008884">
    <property type="entry name" value="TylF_MeTrfase"/>
</dbReference>
<proteinExistence type="predicted"/>
<name>A0A0E9N176_9BACT</name>
<comment type="caution">
    <text evidence="1">The sequence shown here is derived from an EMBL/GenBank/DDBJ whole genome shotgun (WGS) entry which is preliminary data.</text>
</comment>
<dbReference type="PANTHER" id="PTHR40036">
    <property type="entry name" value="MACROCIN O-METHYLTRANSFERASE"/>
    <property type="match status" value="1"/>
</dbReference>
<dbReference type="Proteomes" id="UP000033121">
    <property type="component" value="Unassembled WGS sequence"/>
</dbReference>
<dbReference type="InterPro" id="IPR029063">
    <property type="entry name" value="SAM-dependent_MTases_sf"/>
</dbReference>
<evidence type="ECO:0000313" key="1">
    <source>
        <dbReference type="EMBL" id="GAO43782.1"/>
    </source>
</evidence>
<accession>A0A0E9N176</accession>
<organism evidence="1 2">
    <name type="scientific">Flavihumibacter petaseus NBRC 106054</name>
    <dbReference type="NCBI Taxonomy" id="1220578"/>
    <lineage>
        <taxon>Bacteria</taxon>
        <taxon>Pseudomonadati</taxon>
        <taxon>Bacteroidota</taxon>
        <taxon>Chitinophagia</taxon>
        <taxon>Chitinophagales</taxon>
        <taxon>Chitinophagaceae</taxon>
        <taxon>Flavihumibacter</taxon>
    </lineage>
</organism>
<dbReference type="SUPFAM" id="SSF53335">
    <property type="entry name" value="S-adenosyl-L-methionine-dependent methyltransferases"/>
    <property type="match status" value="1"/>
</dbReference>
<keyword evidence="2" id="KW-1185">Reference proteome</keyword>
<sequence length="183" mass="20479">MNTLITQDRLDALAALAKQAVQRVPDYSFVAEIGIYKGGSLKVLADALPDRKIVGFDTFEGLPKEHFTEGEVHQPGEFSDTSLEAVTEFVRHSDHVTLIKGLFPSTAEPYAECTFSFVHVDTDFYLSVKSCLEWFWPRLIPGGIMVFDDYDWPNCPGVKKALDEFGQPIHDTGAAYQAYIIKK</sequence>
<evidence type="ECO:0000313" key="2">
    <source>
        <dbReference type="Proteomes" id="UP000033121"/>
    </source>
</evidence>
<dbReference type="RefSeq" id="WP_052955801.1">
    <property type="nucleotide sequence ID" value="NZ_BBWV01000002.1"/>
</dbReference>
<dbReference type="PANTHER" id="PTHR40036:SF1">
    <property type="entry name" value="MACROCIN O-METHYLTRANSFERASE"/>
    <property type="match status" value="1"/>
</dbReference>
<dbReference type="AlphaFoldDB" id="A0A0E9N176"/>
<reference evidence="1 2" key="1">
    <citation type="submission" date="2015-04" db="EMBL/GenBank/DDBJ databases">
        <title>Whole genome shotgun sequence of Flavihumibacter petaseus NBRC 106054.</title>
        <authorList>
            <person name="Miyazawa S."/>
            <person name="Hosoyama A."/>
            <person name="Hashimoto M."/>
            <person name="Noguchi M."/>
            <person name="Tsuchikane K."/>
            <person name="Ohji S."/>
            <person name="Yamazoe A."/>
            <person name="Ichikawa N."/>
            <person name="Kimura A."/>
            <person name="Fujita N."/>
        </authorList>
    </citation>
    <scope>NUCLEOTIDE SEQUENCE [LARGE SCALE GENOMIC DNA]</scope>
    <source>
        <strain evidence="1 2">NBRC 106054</strain>
    </source>
</reference>
<dbReference type="EMBL" id="BBWV01000002">
    <property type="protein sequence ID" value="GAO43782.1"/>
    <property type="molecule type" value="Genomic_DNA"/>
</dbReference>
<evidence type="ECO:0008006" key="3">
    <source>
        <dbReference type="Google" id="ProtNLM"/>
    </source>
</evidence>
<dbReference type="Gene3D" id="3.40.50.150">
    <property type="entry name" value="Vaccinia Virus protein VP39"/>
    <property type="match status" value="1"/>
</dbReference>
<dbReference type="STRING" id="1220578.FPE01S_02_08880"/>